<accession>A0A4D6L175</accession>
<evidence type="ECO:0000256" key="3">
    <source>
        <dbReference type="ARBA" id="ARBA00012054"/>
    </source>
</evidence>
<comment type="catalytic activity">
    <reaction evidence="8 9">
        <text>D-gluconate + ATP = 6-phospho-D-gluconate + ADP + H(+)</text>
        <dbReference type="Rhea" id="RHEA:19433"/>
        <dbReference type="ChEBI" id="CHEBI:15378"/>
        <dbReference type="ChEBI" id="CHEBI:18391"/>
        <dbReference type="ChEBI" id="CHEBI:30616"/>
        <dbReference type="ChEBI" id="CHEBI:58759"/>
        <dbReference type="ChEBI" id="CHEBI:456216"/>
        <dbReference type="EC" id="2.7.1.12"/>
    </reaction>
</comment>
<evidence type="ECO:0000256" key="2">
    <source>
        <dbReference type="ARBA" id="ARBA00008420"/>
    </source>
</evidence>
<protein>
    <recommendedName>
        <fullName evidence="3 9">Gluconokinase</fullName>
        <ecNumber evidence="3 9">2.7.1.12</ecNumber>
    </recommendedName>
</protein>
<evidence type="ECO:0000256" key="5">
    <source>
        <dbReference type="ARBA" id="ARBA00022741"/>
    </source>
</evidence>
<comment type="similarity">
    <text evidence="2 9">Belongs to the gluconokinase GntK/GntV family.</text>
</comment>
<dbReference type="GO" id="GO:0046316">
    <property type="term" value="F:gluconokinase activity"/>
    <property type="evidence" value="ECO:0007669"/>
    <property type="project" value="UniProtKB-EC"/>
</dbReference>
<dbReference type="PANTHER" id="PTHR43442">
    <property type="entry name" value="GLUCONOKINASE-RELATED"/>
    <property type="match status" value="1"/>
</dbReference>
<reference evidence="10 11" key="1">
    <citation type="submission" date="2019-04" db="EMBL/GenBank/DDBJ databases">
        <title>An improved genome assembly and genetic linkage map for asparagus bean, Vigna unguiculata ssp. sesquipedialis.</title>
        <authorList>
            <person name="Xia Q."/>
            <person name="Zhang R."/>
            <person name="Dong Y."/>
        </authorList>
    </citation>
    <scope>NUCLEOTIDE SEQUENCE [LARGE SCALE GENOMIC DNA]</scope>
    <source>
        <tissue evidence="10">Leaf</tissue>
    </source>
</reference>
<evidence type="ECO:0000313" key="10">
    <source>
        <dbReference type="EMBL" id="QCD82239.1"/>
    </source>
</evidence>
<dbReference type="Pfam" id="PF13671">
    <property type="entry name" value="AAA_33"/>
    <property type="match status" value="1"/>
</dbReference>
<dbReference type="Proteomes" id="UP000501690">
    <property type="component" value="Linkage Group LG2"/>
</dbReference>
<dbReference type="EC" id="2.7.1.12" evidence="3 9"/>
<evidence type="ECO:0000256" key="9">
    <source>
        <dbReference type="RuleBase" id="RU363066"/>
    </source>
</evidence>
<comment type="pathway">
    <text evidence="1 9">Carbohydrate acid metabolism; D-gluconate degradation.</text>
</comment>
<dbReference type="NCBIfam" id="TIGR01313">
    <property type="entry name" value="therm_gnt_kin"/>
    <property type="match status" value="1"/>
</dbReference>
<gene>
    <name evidence="10" type="ORF">DEO72_LG2g2574</name>
</gene>
<dbReference type="Pfam" id="PF25111">
    <property type="entry name" value="AtTam9"/>
    <property type="match status" value="1"/>
</dbReference>
<keyword evidence="11" id="KW-1185">Reference proteome</keyword>
<dbReference type="InterPro" id="IPR006001">
    <property type="entry name" value="Therm_gnt_kin"/>
</dbReference>
<dbReference type="AlphaFoldDB" id="A0A4D6L175"/>
<dbReference type="Gene3D" id="3.40.50.300">
    <property type="entry name" value="P-loop containing nucleotide triphosphate hydrolases"/>
    <property type="match status" value="1"/>
</dbReference>
<sequence>MGNKFVRGDKPEKQEKNDIILLKIVPPVDQTYVKWLAKDLARIHSFTPKRARPVQPPDHYVEYMKLNGWLDVDLDDPDLAHLFKLNSYLGCKTGAVIVIMGVSGAGKTTIGRRLEKEIQYKYLDADDFHSELNKEKMRKGIPLTDEDRMPWLEALRDVINEYLDNEKGLILGCSALKNQYREMLRSGYPAYKWGTYASPVKFILLDAPAEVLSVRVSARAAEGKHYMPASLLQSQLDLLKIDDCEGILKVDATLTPQAIVNTILNMLHFQGCFHRDCIEFH</sequence>
<keyword evidence="4 9" id="KW-0808">Transferase</keyword>
<evidence type="ECO:0000256" key="4">
    <source>
        <dbReference type="ARBA" id="ARBA00022679"/>
    </source>
</evidence>
<name>A0A4D6L175_VIGUN</name>
<keyword evidence="7 9" id="KW-0067">ATP-binding</keyword>
<dbReference type="FunFam" id="3.40.50.300:FF:000522">
    <property type="entry name" value="Gluconokinase"/>
    <property type="match status" value="1"/>
</dbReference>
<dbReference type="GO" id="GO:0005737">
    <property type="term" value="C:cytoplasm"/>
    <property type="evidence" value="ECO:0007669"/>
    <property type="project" value="TreeGrafter"/>
</dbReference>
<proteinExistence type="inferred from homology"/>
<dbReference type="InterPro" id="IPR027417">
    <property type="entry name" value="P-loop_NTPase"/>
</dbReference>
<keyword evidence="5 9" id="KW-0547">Nucleotide-binding</keyword>
<dbReference type="PANTHER" id="PTHR43442:SF3">
    <property type="entry name" value="GLUCONOKINASE-RELATED"/>
    <property type="match status" value="1"/>
</dbReference>
<evidence type="ECO:0000256" key="1">
    <source>
        <dbReference type="ARBA" id="ARBA00004875"/>
    </source>
</evidence>
<dbReference type="GO" id="GO:0005524">
    <property type="term" value="F:ATP binding"/>
    <property type="evidence" value="ECO:0007669"/>
    <property type="project" value="UniProtKB-KW"/>
</dbReference>
<evidence type="ECO:0000256" key="8">
    <source>
        <dbReference type="ARBA" id="ARBA00048090"/>
    </source>
</evidence>
<evidence type="ECO:0000313" key="11">
    <source>
        <dbReference type="Proteomes" id="UP000501690"/>
    </source>
</evidence>
<keyword evidence="6 9" id="KW-0418">Kinase</keyword>
<evidence type="ECO:0000256" key="7">
    <source>
        <dbReference type="ARBA" id="ARBA00022840"/>
    </source>
</evidence>
<dbReference type="EMBL" id="CP039346">
    <property type="protein sequence ID" value="QCD82239.1"/>
    <property type="molecule type" value="Genomic_DNA"/>
</dbReference>
<evidence type="ECO:0000256" key="6">
    <source>
        <dbReference type="ARBA" id="ARBA00022777"/>
    </source>
</evidence>
<organism evidence="10 11">
    <name type="scientific">Vigna unguiculata</name>
    <name type="common">Cowpea</name>
    <dbReference type="NCBI Taxonomy" id="3917"/>
    <lineage>
        <taxon>Eukaryota</taxon>
        <taxon>Viridiplantae</taxon>
        <taxon>Streptophyta</taxon>
        <taxon>Embryophyta</taxon>
        <taxon>Tracheophyta</taxon>
        <taxon>Spermatophyta</taxon>
        <taxon>Magnoliopsida</taxon>
        <taxon>eudicotyledons</taxon>
        <taxon>Gunneridae</taxon>
        <taxon>Pentapetalae</taxon>
        <taxon>rosids</taxon>
        <taxon>fabids</taxon>
        <taxon>Fabales</taxon>
        <taxon>Fabaceae</taxon>
        <taxon>Papilionoideae</taxon>
        <taxon>50 kb inversion clade</taxon>
        <taxon>NPAAA clade</taxon>
        <taxon>indigoferoid/millettioid clade</taxon>
        <taxon>Phaseoleae</taxon>
        <taxon>Vigna</taxon>
    </lineage>
</organism>
<dbReference type="UniPathway" id="UPA00792"/>
<dbReference type="InterPro" id="IPR056895">
    <property type="entry name" value="AtTam9"/>
</dbReference>
<dbReference type="GO" id="GO:0005975">
    <property type="term" value="P:carbohydrate metabolic process"/>
    <property type="evidence" value="ECO:0007669"/>
    <property type="project" value="InterPro"/>
</dbReference>
<dbReference type="SUPFAM" id="SSF52540">
    <property type="entry name" value="P-loop containing nucleoside triphosphate hydrolases"/>
    <property type="match status" value="1"/>
</dbReference>
<dbReference type="CDD" id="cd02021">
    <property type="entry name" value="GntK"/>
    <property type="match status" value="1"/>
</dbReference>